<reference evidence="1" key="2">
    <citation type="submission" date="2022-11" db="EMBL/GenBank/DDBJ databases">
        <title>Draft genome sequence of Sellimonas catena strain 18CBH55.</title>
        <authorList>
            <person name="Hisatomi A."/>
            <person name="Ohkuma M."/>
            <person name="Sakamoto M."/>
        </authorList>
    </citation>
    <scope>NUCLEOTIDE SEQUENCE</scope>
    <source>
        <strain evidence="1">18CBH55</strain>
    </source>
</reference>
<dbReference type="Proteomes" id="UP001145094">
    <property type="component" value="Unassembled WGS sequence"/>
</dbReference>
<organism evidence="1 2">
    <name type="scientific">Sellimonas catena</name>
    <dbReference type="NCBI Taxonomy" id="2994035"/>
    <lineage>
        <taxon>Bacteria</taxon>
        <taxon>Bacillati</taxon>
        <taxon>Bacillota</taxon>
        <taxon>Clostridia</taxon>
        <taxon>Lachnospirales</taxon>
        <taxon>Lachnospiraceae</taxon>
        <taxon>Sellimonas</taxon>
    </lineage>
</organism>
<name>A0A9W6CFQ6_9FIRM</name>
<dbReference type="EMBL" id="BSCH01000011">
    <property type="protein sequence ID" value="GLG90432.1"/>
    <property type="molecule type" value="Genomic_DNA"/>
</dbReference>
<gene>
    <name evidence="1" type="ORF">Selli2_18590</name>
</gene>
<evidence type="ECO:0000313" key="2">
    <source>
        <dbReference type="Proteomes" id="UP001145094"/>
    </source>
</evidence>
<protein>
    <submittedName>
        <fullName evidence="1">Uncharacterized protein</fullName>
    </submittedName>
</protein>
<comment type="caution">
    <text evidence="1">The sequence shown here is derived from an EMBL/GenBank/DDBJ whole genome shotgun (WGS) entry which is preliminary data.</text>
</comment>
<evidence type="ECO:0000313" key="1">
    <source>
        <dbReference type="EMBL" id="GLG90432.1"/>
    </source>
</evidence>
<accession>A0A9W6CFQ6</accession>
<reference evidence="1" key="1">
    <citation type="submission" date="2022-11" db="EMBL/GenBank/DDBJ databases">
        <title>Draft genome sequence of Sellimonas catena strain 18CBH55.</title>
        <authorList>
            <person name="Atsushi H."/>
            <person name="Moriya O."/>
            <person name="Mitsuo S."/>
        </authorList>
    </citation>
    <scope>NUCLEOTIDE SEQUENCE</scope>
    <source>
        <strain evidence="1">18CBH55</strain>
    </source>
</reference>
<sequence length="86" mass="9706">MDKNIKFELTKNELETLIFLGASRVCDQKQLVGSEVGKLCEDAADIYIEVIDHLTGKNPFDPDEMKITDEVLHNDQLTIILASKRS</sequence>
<reference evidence="1" key="3">
    <citation type="journal article" date="2023" name="Int. J. Syst. Evol. Microbiol.">
        <title>Sellimonas catena sp. nov., isolated from human faeces.</title>
        <authorList>
            <person name="Hisatomi A."/>
            <person name="Ohkuma M."/>
            <person name="Sakamoto M."/>
        </authorList>
    </citation>
    <scope>NUCLEOTIDE SEQUENCE</scope>
    <source>
        <strain evidence="1">18CBH55</strain>
    </source>
</reference>
<dbReference type="RefSeq" id="WP_281845289.1">
    <property type="nucleotide sequence ID" value="NZ_BSCH01000011.1"/>
</dbReference>
<dbReference type="AlphaFoldDB" id="A0A9W6CFQ6"/>
<proteinExistence type="predicted"/>